<dbReference type="Proteomes" id="UP000507470">
    <property type="component" value="Unassembled WGS sequence"/>
</dbReference>
<dbReference type="AlphaFoldDB" id="A0A6J8C2T9"/>
<evidence type="ECO:0000313" key="3">
    <source>
        <dbReference type="Proteomes" id="UP000507470"/>
    </source>
</evidence>
<feature type="compositionally biased region" description="Basic and acidic residues" evidence="1">
    <location>
        <begin position="13"/>
        <end position="40"/>
    </location>
</feature>
<sequence>MTCVEKATKLIEDIQKDLRDDKEKEIIESTDRETSEKSDANETSSNPEEKGAPAPTNMGDVEVQELLETTSTECRDLPLLVEAVKDLQEDPACPKGAEGRPPPSTAGKQMVQQENHEVEKIDFDHPQSAYILYITGIKDVKKEKNIPNFTPKSVKASIPGQTLETKRTFSLAKVEKMTCKNCARNTN</sequence>
<organism evidence="2 3">
    <name type="scientific">Mytilus coruscus</name>
    <name type="common">Sea mussel</name>
    <dbReference type="NCBI Taxonomy" id="42192"/>
    <lineage>
        <taxon>Eukaryota</taxon>
        <taxon>Metazoa</taxon>
        <taxon>Spiralia</taxon>
        <taxon>Lophotrochozoa</taxon>
        <taxon>Mollusca</taxon>
        <taxon>Bivalvia</taxon>
        <taxon>Autobranchia</taxon>
        <taxon>Pteriomorphia</taxon>
        <taxon>Mytilida</taxon>
        <taxon>Mytiloidea</taxon>
        <taxon>Mytilidae</taxon>
        <taxon>Mytilinae</taxon>
        <taxon>Mytilus</taxon>
    </lineage>
</organism>
<protein>
    <submittedName>
        <fullName evidence="2">Uncharacterized protein</fullName>
    </submittedName>
</protein>
<feature type="region of interest" description="Disordered" evidence="1">
    <location>
        <begin position="13"/>
        <end position="69"/>
    </location>
</feature>
<keyword evidence="3" id="KW-1185">Reference proteome</keyword>
<gene>
    <name evidence="2" type="ORF">MCOR_24967</name>
</gene>
<dbReference type="EMBL" id="CACVKT020004375">
    <property type="protein sequence ID" value="CAC5389831.1"/>
    <property type="molecule type" value="Genomic_DNA"/>
</dbReference>
<accession>A0A6J8C2T9</accession>
<proteinExistence type="predicted"/>
<evidence type="ECO:0000256" key="1">
    <source>
        <dbReference type="SAM" id="MobiDB-lite"/>
    </source>
</evidence>
<evidence type="ECO:0000313" key="2">
    <source>
        <dbReference type="EMBL" id="CAC5389831.1"/>
    </source>
</evidence>
<feature type="region of interest" description="Disordered" evidence="1">
    <location>
        <begin position="88"/>
        <end position="114"/>
    </location>
</feature>
<reference evidence="2 3" key="1">
    <citation type="submission" date="2020-06" db="EMBL/GenBank/DDBJ databases">
        <authorList>
            <person name="Li R."/>
            <person name="Bekaert M."/>
        </authorList>
    </citation>
    <scope>NUCLEOTIDE SEQUENCE [LARGE SCALE GENOMIC DNA]</scope>
    <source>
        <strain evidence="3">wild</strain>
    </source>
</reference>
<name>A0A6J8C2T9_MYTCO</name>